<dbReference type="AlphaFoldDB" id="A0A401P115"/>
<comment type="caution">
    <text evidence="1">The sequence shown here is derived from an EMBL/GenBank/DDBJ whole genome shotgun (WGS) entry which is preliminary data.</text>
</comment>
<protein>
    <submittedName>
        <fullName evidence="1">Uncharacterized protein</fullName>
    </submittedName>
</protein>
<name>A0A401P115_SCYTO</name>
<evidence type="ECO:0000313" key="2">
    <source>
        <dbReference type="Proteomes" id="UP000288216"/>
    </source>
</evidence>
<organism evidence="1 2">
    <name type="scientific">Scyliorhinus torazame</name>
    <name type="common">Cloudy catshark</name>
    <name type="synonym">Catulus torazame</name>
    <dbReference type="NCBI Taxonomy" id="75743"/>
    <lineage>
        <taxon>Eukaryota</taxon>
        <taxon>Metazoa</taxon>
        <taxon>Chordata</taxon>
        <taxon>Craniata</taxon>
        <taxon>Vertebrata</taxon>
        <taxon>Chondrichthyes</taxon>
        <taxon>Elasmobranchii</taxon>
        <taxon>Galeomorphii</taxon>
        <taxon>Galeoidea</taxon>
        <taxon>Carcharhiniformes</taxon>
        <taxon>Scyliorhinidae</taxon>
        <taxon>Scyliorhinus</taxon>
    </lineage>
</organism>
<keyword evidence="2" id="KW-1185">Reference proteome</keyword>
<accession>A0A401P115</accession>
<evidence type="ECO:0000313" key="1">
    <source>
        <dbReference type="EMBL" id="GCB66793.1"/>
    </source>
</evidence>
<reference evidence="1 2" key="1">
    <citation type="journal article" date="2018" name="Nat. Ecol. Evol.">
        <title>Shark genomes provide insights into elasmobranch evolution and the origin of vertebrates.</title>
        <authorList>
            <person name="Hara Y"/>
            <person name="Yamaguchi K"/>
            <person name="Onimaru K"/>
            <person name="Kadota M"/>
            <person name="Koyanagi M"/>
            <person name="Keeley SD"/>
            <person name="Tatsumi K"/>
            <person name="Tanaka K"/>
            <person name="Motone F"/>
            <person name="Kageyama Y"/>
            <person name="Nozu R"/>
            <person name="Adachi N"/>
            <person name="Nishimura O"/>
            <person name="Nakagawa R"/>
            <person name="Tanegashima C"/>
            <person name="Kiyatake I"/>
            <person name="Matsumoto R"/>
            <person name="Murakumo K"/>
            <person name="Nishida K"/>
            <person name="Terakita A"/>
            <person name="Kuratani S"/>
            <person name="Sato K"/>
            <person name="Hyodo S Kuraku.S."/>
        </authorList>
    </citation>
    <scope>NUCLEOTIDE SEQUENCE [LARGE SCALE GENOMIC DNA]</scope>
</reference>
<proteinExistence type="predicted"/>
<sequence length="106" mass="12506">MLGWCRCVIKWTCGASRVEELADTMLMNRKFYNVQRVSTPVQQYSRDMNTSSKEVKCYSQNPQDQNLHLHLFLNVYSYSEYFIICVKSTICGICLFQCRYLQFSVC</sequence>
<dbReference type="EMBL" id="BFAA01002966">
    <property type="protein sequence ID" value="GCB66793.1"/>
    <property type="molecule type" value="Genomic_DNA"/>
</dbReference>
<gene>
    <name evidence="1" type="ORF">scyTo_0007940</name>
</gene>
<dbReference type="Proteomes" id="UP000288216">
    <property type="component" value="Unassembled WGS sequence"/>
</dbReference>